<evidence type="ECO:0000313" key="6">
    <source>
        <dbReference type="Proteomes" id="UP000076871"/>
    </source>
</evidence>
<dbReference type="RefSeq" id="XP_040766352.1">
    <property type="nucleotide sequence ID" value="XM_040908428.1"/>
</dbReference>
<evidence type="ECO:0000256" key="2">
    <source>
        <dbReference type="ARBA" id="ARBA00023054"/>
    </source>
</evidence>
<dbReference type="InParanoid" id="A0A165F8X6"/>
<dbReference type="PANTHER" id="PTHR39472:SF1">
    <property type="entry name" value="EXPRESSED PROTEIN"/>
    <property type="match status" value="1"/>
</dbReference>
<gene>
    <name evidence="5" type="ORF">LAESUDRAFT_723493</name>
</gene>
<reference evidence="5 6" key="1">
    <citation type="journal article" date="2016" name="Mol. Biol. Evol.">
        <title>Comparative Genomics of Early-Diverging Mushroom-Forming Fungi Provides Insights into the Origins of Lignocellulose Decay Capabilities.</title>
        <authorList>
            <person name="Nagy L.G."/>
            <person name="Riley R."/>
            <person name="Tritt A."/>
            <person name="Adam C."/>
            <person name="Daum C."/>
            <person name="Floudas D."/>
            <person name="Sun H."/>
            <person name="Yadav J.S."/>
            <person name="Pangilinan J."/>
            <person name="Larsson K.H."/>
            <person name="Matsuura K."/>
            <person name="Barry K."/>
            <person name="Labutti K."/>
            <person name="Kuo R."/>
            <person name="Ohm R.A."/>
            <person name="Bhattacharya S.S."/>
            <person name="Shirouzu T."/>
            <person name="Yoshinaga Y."/>
            <person name="Martin F.M."/>
            <person name="Grigoriev I.V."/>
            <person name="Hibbett D.S."/>
        </authorList>
    </citation>
    <scope>NUCLEOTIDE SEQUENCE [LARGE SCALE GENOMIC DNA]</scope>
    <source>
        <strain evidence="5 6">93-53</strain>
    </source>
</reference>
<proteinExistence type="inferred from homology"/>
<organism evidence="5 6">
    <name type="scientific">Laetiporus sulphureus 93-53</name>
    <dbReference type="NCBI Taxonomy" id="1314785"/>
    <lineage>
        <taxon>Eukaryota</taxon>
        <taxon>Fungi</taxon>
        <taxon>Dikarya</taxon>
        <taxon>Basidiomycota</taxon>
        <taxon>Agaricomycotina</taxon>
        <taxon>Agaricomycetes</taxon>
        <taxon>Polyporales</taxon>
        <taxon>Laetiporus</taxon>
    </lineage>
</organism>
<protein>
    <submittedName>
        <fullName evidence="5">Uncharacterized protein</fullName>
    </submittedName>
</protein>
<name>A0A165F8X6_9APHY</name>
<feature type="region of interest" description="Disordered" evidence="4">
    <location>
        <begin position="256"/>
        <end position="286"/>
    </location>
</feature>
<feature type="compositionally biased region" description="Basic and acidic residues" evidence="4">
    <location>
        <begin position="189"/>
        <end position="203"/>
    </location>
</feature>
<evidence type="ECO:0000256" key="3">
    <source>
        <dbReference type="SAM" id="Coils"/>
    </source>
</evidence>
<accession>A0A165F8X6</accession>
<feature type="region of interest" description="Disordered" evidence="4">
    <location>
        <begin position="311"/>
        <end position="338"/>
    </location>
</feature>
<dbReference type="OrthoDB" id="21214at2759"/>
<dbReference type="PANTHER" id="PTHR39472">
    <property type="entry name" value="EXPRESSED PROTEIN"/>
    <property type="match status" value="1"/>
</dbReference>
<dbReference type="Proteomes" id="UP000076871">
    <property type="component" value="Unassembled WGS sequence"/>
</dbReference>
<sequence>MIMSYGSSSMYHDMDGDFMRMLQLLHELGEQNTHNHKVAAALRAQSGTLKDESAHAATGFTLRRVNTDISKEAFESEVERTNAQIIIENHTLLQENRQLSLLLKEYEQTMETIMSKFRSHALAAQRHELTLTHHYESLILARETSLMNADLSDNTAVADSLARLSENLRALFRSLGGEPDNSQSTSEGTQHEDNGDAPHEDDFLEDLLGHDDWAIERESEISRLEKGNEELRKVLGIDRTSAEANGWLEDEAREMSTFTRRPSTFRPQREESPGPGPETIAGARPTGGTFEPIPLTGLGGSVLLSNPMQRSEFQPGMRGMQGRRPAMFGQRGRGAGPLWDAANHQLMQDRPWQAQSGLDLSQ</sequence>
<dbReference type="InterPro" id="IPR008555">
    <property type="entry name" value="SIKE"/>
</dbReference>
<evidence type="ECO:0000256" key="4">
    <source>
        <dbReference type="SAM" id="MobiDB-lite"/>
    </source>
</evidence>
<dbReference type="EMBL" id="KV427614">
    <property type="protein sequence ID" value="KZT08612.1"/>
    <property type="molecule type" value="Genomic_DNA"/>
</dbReference>
<evidence type="ECO:0000313" key="5">
    <source>
        <dbReference type="EMBL" id="KZT08612.1"/>
    </source>
</evidence>
<feature type="compositionally biased region" description="Polar residues" evidence="4">
    <location>
        <begin position="256"/>
        <end position="266"/>
    </location>
</feature>
<dbReference type="GeneID" id="63825457"/>
<evidence type="ECO:0000256" key="1">
    <source>
        <dbReference type="ARBA" id="ARBA00005537"/>
    </source>
</evidence>
<dbReference type="Pfam" id="PF05769">
    <property type="entry name" value="SIKE"/>
    <property type="match status" value="1"/>
</dbReference>
<dbReference type="AlphaFoldDB" id="A0A165F8X6"/>
<keyword evidence="2 3" id="KW-0175">Coiled coil</keyword>
<keyword evidence="6" id="KW-1185">Reference proteome</keyword>
<feature type="coiled-coil region" evidence="3">
    <location>
        <begin position="89"/>
        <end position="116"/>
    </location>
</feature>
<feature type="region of interest" description="Disordered" evidence="4">
    <location>
        <begin position="174"/>
        <end position="203"/>
    </location>
</feature>
<comment type="similarity">
    <text evidence="1">Belongs to the SIKE family.</text>
</comment>